<evidence type="ECO:0000256" key="6">
    <source>
        <dbReference type="SAM" id="MobiDB-lite"/>
    </source>
</evidence>
<dbReference type="Pfam" id="PF01237">
    <property type="entry name" value="Oxysterol_BP"/>
    <property type="match status" value="2"/>
</dbReference>
<keyword evidence="4" id="KW-0446">Lipid-binding</keyword>
<keyword evidence="8" id="KW-1185">Reference proteome</keyword>
<dbReference type="FunFam" id="1.10.287.2720:FF:000001">
    <property type="entry name" value="Oxysterol-binding OBPalpha"/>
    <property type="match status" value="1"/>
</dbReference>
<feature type="region of interest" description="Disordered" evidence="6">
    <location>
        <begin position="1"/>
        <end position="32"/>
    </location>
</feature>
<dbReference type="EMBL" id="JASWJB010000093">
    <property type="protein sequence ID" value="KAK2599005.1"/>
    <property type="molecule type" value="Genomic_DNA"/>
</dbReference>
<dbReference type="SUPFAM" id="SSF144000">
    <property type="entry name" value="Oxysterol-binding protein-like"/>
    <property type="match status" value="1"/>
</dbReference>
<dbReference type="Gene3D" id="1.10.287.2720">
    <property type="match status" value="1"/>
</dbReference>
<dbReference type="GO" id="GO:0006869">
    <property type="term" value="P:lipid transport"/>
    <property type="evidence" value="ECO:0007669"/>
    <property type="project" value="UniProtKB-KW"/>
</dbReference>
<feature type="region of interest" description="Disordered" evidence="6">
    <location>
        <begin position="458"/>
        <end position="506"/>
    </location>
</feature>
<evidence type="ECO:0000256" key="3">
    <source>
        <dbReference type="ARBA" id="ARBA00023055"/>
    </source>
</evidence>
<evidence type="ECO:0000256" key="4">
    <source>
        <dbReference type="ARBA" id="ARBA00023121"/>
    </source>
</evidence>
<evidence type="ECO:0000256" key="2">
    <source>
        <dbReference type="ARBA" id="ARBA00022448"/>
    </source>
</evidence>
<dbReference type="Gene3D" id="3.30.70.3490">
    <property type="match status" value="1"/>
</dbReference>
<dbReference type="InterPro" id="IPR018494">
    <property type="entry name" value="Oxysterol-bd_CS"/>
</dbReference>
<protein>
    <submittedName>
        <fullName evidence="7">Oxysterol-binding protein OBPa</fullName>
    </submittedName>
</protein>
<evidence type="ECO:0000313" key="8">
    <source>
        <dbReference type="Proteomes" id="UP001251528"/>
    </source>
</evidence>
<keyword evidence="2" id="KW-0813">Transport</keyword>
<dbReference type="GO" id="GO:0032541">
    <property type="term" value="C:cortical endoplasmic reticulum"/>
    <property type="evidence" value="ECO:0007669"/>
    <property type="project" value="TreeGrafter"/>
</dbReference>
<evidence type="ECO:0000256" key="5">
    <source>
        <dbReference type="RuleBase" id="RU003844"/>
    </source>
</evidence>
<gene>
    <name evidence="7" type="primary">OSH6</name>
    <name evidence="7" type="ORF">QQS21_005539</name>
</gene>
<dbReference type="FunFam" id="2.40.160.120:FF:000007">
    <property type="entry name" value="Oxysterol binding protein"/>
    <property type="match status" value="1"/>
</dbReference>
<dbReference type="InterPro" id="IPR037239">
    <property type="entry name" value="OSBP_sf"/>
</dbReference>
<keyword evidence="3" id="KW-0445">Lipid transport</keyword>
<dbReference type="GO" id="GO:0016020">
    <property type="term" value="C:membrane"/>
    <property type="evidence" value="ECO:0007669"/>
    <property type="project" value="TreeGrafter"/>
</dbReference>
<sequence length="506" mass="56995">MLSNWFSQPEGSNHSSADEGRGPGETDEDTQVMEPDQGNVLSHIISQLRPGADLSRVVLPTFILEPRSMLERITNFMCHPEMLLHIPEIDDPVVRFVSVVKFYLSGWHIRPPGVKKPLNPILGEIFSCYWDLDNNKRAYYISEQTSHHPPKSSYFYMAPDYHIRIDGTLKPRSRFLGNSAASLMEGVAYLSFLNLGKNKEIGEQYILTQPNMYARGILFGKMKYELGDHSFVRCPELDLTADIDFKTKGWVSGTYNAIGGVIKRESTGEVLYELSGLWSEEMFIKDIKTGHKEMFFNATTNKPSPPMVRPLAEQEERESQKLWLSTAKAVKERNHEVATDEKTKIEDRQREEAAVRAQDGIEWHPRLFRRVKSSDGVGEDLEWIIHTPVDPRVSPEEQTKQFLSIYPVVDGQILDGNFVIPPRKETGQNETTTGTNDELINFGNNEAAAPVAPAATVAAPSEPQVSKKEPSEIEDLLNSTGKPAEGPLIDFADEMKKDLPPVEQKP</sequence>
<organism evidence="7 8">
    <name type="scientific">Conoideocrella luteorostrata</name>
    <dbReference type="NCBI Taxonomy" id="1105319"/>
    <lineage>
        <taxon>Eukaryota</taxon>
        <taxon>Fungi</taxon>
        <taxon>Dikarya</taxon>
        <taxon>Ascomycota</taxon>
        <taxon>Pezizomycotina</taxon>
        <taxon>Sordariomycetes</taxon>
        <taxon>Hypocreomycetidae</taxon>
        <taxon>Hypocreales</taxon>
        <taxon>Clavicipitaceae</taxon>
        <taxon>Conoideocrella</taxon>
    </lineage>
</organism>
<name>A0AAJ0CRS5_9HYPO</name>
<accession>A0AAJ0CRS5</accession>
<dbReference type="GO" id="GO:0032934">
    <property type="term" value="F:sterol binding"/>
    <property type="evidence" value="ECO:0007669"/>
    <property type="project" value="TreeGrafter"/>
</dbReference>
<dbReference type="GO" id="GO:0005829">
    <property type="term" value="C:cytosol"/>
    <property type="evidence" value="ECO:0007669"/>
    <property type="project" value="TreeGrafter"/>
</dbReference>
<dbReference type="Gene3D" id="2.40.160.120">
    <property type="match status" value="1"/>
</dbReference>
<reference evidence="7" key="1">
    <citation type="submission" date="2023-06" db="EMBL/GenBank/DDBJ databases">
        <title>Conoideocrella luteorostrata (Hypocreales: Clavicipitaceae), a potential biocontrol fungus for elongate hemlock scale in United States Christmas tree production areas.</title>
        <authorList>
            <person name="Barrett H."/>
            <person name="Lovett B."/>
            <person name="Macias A.M."/>
            <person name="Stajich J.E."/>
            <person name="Kasson M.T."/>
        </authorList>
    </citation>
    <scope>NUCLEOTIDE SEQUENCE</scope>
    <source>
        <strain evidence="7">ARSEF 14590</strain>
    </source>
</reference>
<comment type="caution">
    <text evidence="7">The sequence shown here is derived from an EMBL/GenBank/DDBJ whole genome shotgun (WGS) entry which is preliminary data.</text>
</comment>
<dbReference type="AlphaFoldDB" id="A0AAJ0CRS5"/>
<feature type="compositionally biased region" description="Polar residues" evidence="6">
    <location>
        <begin position="1"/>
        <end position="15"/>
    </location>
</feature>
<dbReference type="Proteomes" id="UP001251528">
    <property type="component" value="Unassembled WGS sequence"/>
</dbReference>
<evidence type="ECO:0000313" key="7">
    <source>
        <dbReference type="EMBL" id="KAK2599005.1"/>
    </source>
</evidence>
<dbReference type="PANTHER" id="PTHR10972">
    <property type="entry name" value="OXYSTEROL-BINDING PROTEIN-RELATED"/>
    <property type="match status" value="1"/>
</dbReference>
<dbReference type="InterPro" id="IPR000648">
    <property type="entry name" value="Oxysterol-bd"/>
</dbReference>
<evidence type="ECO:0000256" key="1">
    <source>
        <dbReference type="ARBA" id="ARBA00008842"/>
    </source>
</evidence>
<dbReference type="PANTHER" id="PTHR10972:SF102">
    <property type="entry name" value="OXYSTEROL-BINDING PROTEIN"/>
    <property type="match status" value="1"/>
</dbReference>
<feature type="compositionally biased region" description="Basic and acidic residues" evidence="6">
    <location>
        <begin position="493"/>
        <end position="506"/>
    </location>
</feature>
<comment type="similarity">
    <text evidence="1 5">Belongs to the OSBP family.</text>
</comment>
<proteinExistence type="inferred from homology"/>
<dbReference type="PROSITE" id="PS01013">
    <property type="entry name" value="OSBP"/>
    <property type="match status" value="1"/>
</dbReference>